<keyword evidence="2" id="KW-0378">Hydrolase</keyword>
<organism evidence="2 3">
    <name type="scientific">Luteimonas salinilitoris</name>
    <dbReference type="NCBI Taxonomy" id="3237697"/>
    <lineage>
        <taxon>Bacteria</taxon>
        <taxon>Pseudomonadati</taxon>
        <taxon>Pseudomonadota</taxon>
        <taxon>Gammaproteobacteria</taxon>
        <taxon>Lysobacterales</taxon>
        <taxon>Lysobacteraceae</taxon>
        <taxon>Luteimonas</taxon>
    </lineage>
</organism>
<dbReference type="Pfam" id="PF10026">
    <property type="entry name" value="DUF2268"/>
    <property type="match status" value="1"/>
</dbReference>
<dbReference type="GO" id="GO:0008233">
    <property type="term" value="F:peptidase activity"/>
    <property type="evidence" value="ECO:0007669"/>
    <property type="project" value="UniProtKB-KW"/>
</dbReference>
<comment type="caution">
    <text evidence="2">The sequence shown here is derived from an EMBL/GenBank/DDBJ whole genome shotgun (WGS) entry which is preliminary data.</text>
</comment>
<dbReference type="EMBL" id="JBFWIC010000010">
    <property type="protein sequence ID" value="MEZ0474815.1"/>
    <property type="molecule type" value="Genomic_DNA"/>
</dbReference>
<dbReference type="GO" id="GO:0006508">
    <property type="term" value="P:proteolysis"/>
    <property type="evidence" value="ECO:0007669"/>
    <property type="project" value="UniProtKB-KW"/>
</dbReference>
<proteinExistence type="predicted"/>
<dbReference type="RefSeq" id="WP_370564477.1">
    <property type="nucleotide sequence ID" value="NZ_JBFWIB010000008.1"/>
</dbReference>
<evidence type="ECO:0000313" key="2">
    <source>
        <dbReference type="EMBL" id="MEZ0474815.1"/>
    </source>
</evidence>
<reference evidence="2 3" key="1">
    <citation type="submission" date="2024-07" db="EMBL/GenBank/DDBJ databases">
        <title>Luteimonas salilacus sp. nov., isolated from the shore soil of Salt Lake in Tibet of China.</title>
        <authorList>
            <person name="Zhang X."/>
            <person name="Li A."/>
        </authorList>
    </citation>
    <scope>NUCLEOTIDE SEQUENCE [LARGE SCALE GENOMIC DNA]</scope>
    <source>
        <strain evidence="2 3">B3-2-R+30</strain>
    </source>
</reference>
<evidence type="ECO:0000313" key="3">
    <source>
        <dbReference type="Proteomes" id="UP001566331"/>
    </source>
</evidence>
<keyword evidence="3" id="KW-1185">Reference proteome</keyword>
<name>A0ABV4HTV9_9GAMM</name>
<evidence type="ECO:0000259" key="1">
    <source>
        <dbReference type="Pfam" id="PF10026"/>
    </source>
</evidence>
<accession>A0ABV4HTV9</accession>
<dbReference type="Proteomes" id="UP001566331">
    <property type="component" value="Unassembled WGS sequence"/>
</dbReference>
<keyword evidence="2" id="KW-0645">Protease</keyword>
<dbReference type="InterPro" id="IPR018728">
    <property type="entry name" value="DUF2268"/>
</dbReference>
<feature type="domain" description="DUF2268" evidence="1">
    <location>
        <begin position="154"/>
        <end position="263"/>
    </location>
</feature>
<gene>
    <name evidence="2" type="ORF">AB6713_09310</name>
</gene>
<protein>
    <submittedName>
        <fullName evidence="2">DUF2268 domain-containing putative Zn-dependent protease</fullName>
    </submittedName>
</protein>
<sequence>MAQDAPAAGAGAATSPAVVIEDVERFYRIYDDAAGKPTAEQLQRDYLDPGSEGLHQFAKRRDITGARISDTLGKRPDLYADAKRCMRVLPQVRQRLSQALHTLGELYPEADLPPVTIAVGRGKPVGIGYPDTGLQIGLEALCAVEWLNPDVEDRFVHVIAHEYAHVQLAPETANLEQPTVLERSLVEGAAEFAAELTSGKVAYSHFDALTRGRELEIETAFKADMDKTDTSAWLDNSSVEKPGDLGYWVGYRIVKAYYRRASDKRQALREILRMQDPKAFLAESGWYPGIRLQEKGR</sequence>